<accession>A0A850PGG3</accession>
<sequence>MGEIVNLRRVRKQRARADAAREAEQARLSHGRGKAERRQARAIIEAQARVLDGARVEDERHLREGVSGGVEDKTEL</sequence>
<dbReference type="InterPro" id="IPR025227">
    <property type="entry name" value="DUF4169"/>
</dbReference>
<feature type="region of interest" description="Disordered" evidence="1">
    <location>
        <begin position="15"/>
        <end position="35"/>
    </location>
</feature>
<dbReference type="EMBL" id="JABXXR010000112">
    <property type="protein sequence ID" value="NVN41316.1"/>
    <property type="molecule type" value="Genomic_DNA"/>
</dbReference>
<proteinExistence type="predicted"/>
<evidence type="ECO:0000313" key="2">
    <source>
        <dbReference type="EMBL" id="NVN41316.1"/>
    </source>
</evidence>
<reference evidence="2 3" key="1">
    <citation type="submission" date="2020-06" db="EMBL/GenBank/DDBJ databases">
        <title>Description of novel acetic acid bacteria.</title>
        <authorList>
            <person name="Sombolestani A."/>
        </authorList>
    </citation>
    <scope>NUCLEOTIDE SEQUENCE [LARGE SCALE GENOMIC DNA]</scope>
    <source>
        <strain evidence="2 3">LMG 27010</strain>
    </source>
</reference>
<evidence type="ECO:0000256" key="1">
    <source>
        <dbReference type="SAM" id="MobiDB-lite"/>
    </source>
</evidence>
<comment type="caution">
    <text evidence="2">The sequence shown here is derived from an EMBL/GenBank/DDBJ whole genome shotgun (WGS) entry which is preliminary data.</text>
</comment>
<name>A0A850PGG3_9PROT</name>
<protein>
    <submittedName>
        <fullName evidence="2">DUF4169 family protein</fullName>
    </submittedName>
</protein>
<dbReference type="Proteomes" id="UP000585665">
    <property type="component" value="Unassembled WGS sequence"/>
</dbReference>
<dbReference type="Pfam" id="PF13770">
    <property type="entry name" value="DUF4169"/>
    <property type="match status" value="1"/>
</dbReference>
<organism evidence="2 3">
    <name type="scientific">Ameyamaea chiangmaiensis</name>
    <dbReference type="NCBI Taxonomy" id="442969"/>
    <lineage>
        <taxon>Bacteria</taxon>
        <taxon>Pseudomonadati</taxon>
        <taxon>Pseudomonadota</taxon>
        <taxon>Alphaproteobacteria</taxon>
        <taxon>Acetobacterales</taxon>
        <taxon>Acetobacteraceae</taxon>
        <taxon>Ameyamaea</taxon>
    </lineage>
</organism>
<evidence type="ECO:0000313" key="3">
    <source>
        <dbReference type="Proteomes" id="UP000585665"/>
    </source>
</evidence>
<dbReference type="RefSeq" id="WP_176614222.1">
    <property type="nucleotide sequence ID" value="NZ_JABXXR010000112.1"/>
</dbReference>
<dbReference type="AlphaFoldDB" id="A0A850PGG3"/>
<keyword evidence="3" id="KW-1185">Reference proteome</keyword>
<gene>
    <name evidence="2" type="ORF">HUK82_12190</name>
</gene>